<dbReference type="EMBL" id="UOFL01000072">
    <property type="protein sequence ID" value="VAW74932.1"/>
    <property type="molecule type" value="Genomic_DNA"/>
</dbReference>
<proteinExistence type="predicted"/>
<reference evidence="2" key="1">
    <citation type="submission" date="2018-06" db="EMBL/GenBank/DDBJ databases">
        <authorList>
            <person name="Zhirakovskaya E."/>
        </authorList>
    </citation>
    <scope>NUCLEOTIDE SEQUENCE</scope>
</reference>
<evidence type="ECO:0000256" key="1">
    <source>
        <dbReference type="SAM" id="Phobius"/>
    </source>
</evidence>
<gene>
    <name evidence="2" type="ORF">MNBD_GAMMA12-2463</name>
</gene>
<dbReference type="AlphaFoldDB" id="A0A3B0YI09"/>
<protein>
    <submittedName>
        <fullName evidence="2">Uncharacterized protein</fullName>
    </submittedName>
</protein>
<keyword evidence="1" id="KW-0812">Transmembrane</keyword>
<keyword evidence="1" id="KW-1133">Transmembrane helix</keyword>
<organism evidence="2">
    <name type="scientific">hydrothermal vent metagenome</name>
    <dbReference type="NCBI Taxonomy" id="652676"/>
    <lineage>
        <taxon>unclassified sequences</taxon>
        <taxon>metagenomes</taxon>
        <taxon>ecological metagenomes</taxon>
    </lineage>
</organism>
<sequence length="483" mass="56694">MLYNKYVPRKKLSLWRWLSVVGVISGGLFYLVSVSHSHNMKLYMKHLQGAWHCLSEPGVVRVFYANNSYREFGRAEPYSRHKLWRKDYLAEGQFAMQQAVLSIDKKVSFPSAAKKRKNNLAYSDLSSYKLQELTKDILFLERIKSSVHFVGQKSWLLCKKQSAINFNQFIDYIDRKRENKKKSVRLALQQAGEIRQLVHKKNRMLSRLNQTLCPDKNINILWLMNQLEQAKRTLSGEILVQMLRQKGDYFNLKISVSVKKLQAELIRFLRQTGWLTVSRIVNHKSSGKFYFNIFMRRKPDTSDCLSLVSLPITAKWLSYHQQQLTQLHRLEKKRKKRVKQRKKPKLIDSLFKSLQAIQKKLEHQSGHGSVVKFKWGLDRTNSRSFELSYASTYGELKKVLAMLYSDQFAGDVTSVKISLAQVSKSQRLTSLLQLNLMVRALSNKEVNHQYYKFRLNRNLKTPLLSIILPKRYYNLLPVIDLFY</sequence>
<evidence type="ECO:0000313" key="2">
    <source>
        <dbReference type="EMBL" id="VAW74932.1"/>
    </source>
</evidence>
<accession>A0A3B0YI09</accession>
<name>A0A3B0YI09_9ZZZZ</name>
<feature type="transmembrane region" description="Helical" evidence="1">
    <location>
        <begin position="12"/>
        <end position="32"/>
    </location>
</feature>
<keyword evidence="1" id="KW-0472">Membrane</keyword>